<dbReference type="EMBL" id="WTML01000713">
    <property type="protein sequence ID" value="MWL01672.1"/>
    <property type="molecule type" value="Genomic_DNA"/>
</dbReference>
<proteinExistence type="predicted"/>
<sequence length="176" mass="19391">MKALMVRTDFSLGESALKAENAVKIAREAGYTAVISADSMNIASVIPLQRAAGDDMAVICGVKLNIVDDPTYEHRAKLAKESKGCMESLERGRNYSFTALIKNEKGYRDICELMTAANTREQFYFVPRLSLEQLVSTYAKGNIILLTSDIGSVFQRNDFAKIISTLITAGGKDNFY</sequence>
<dbReference type="Gene3D" id="3.20.20.140">
    <property type="entry name" value="Metal-dependent hydrolases"/>
    <property type="match status" value="1"/>
</dbReference>
<comment type="caution">
    <text evidence="3">The sequence shown here is derived from an EMBL/GenBank/DDBJ whole genome shotgun (WGS) entry which is preliminary data.</text>
</comment>
<dbReference type="PANTHER" id="PTHR32294">
    <property type="entry name" value="DNA POLYMERASE III SUBUNIT ALPHA"/>
    <property type="match status" value="1"/>
</dbReference>
<dbReference type="AlphaFoldDB" id="A0A8T5YQ08"/>
<evidence type="ECO:0000313" key="3">
    <source>
        <dbReference type="EMBL" id="MWL01672.1"/>
    </source>
</evidence>
<organism evidence="3 4">
    <name type="scientific">Escherichia coli</name>
    <dbReference type="NCBI Taxonomy" id="562"/>
    <lineage>
        <taxon>Bacteria</taxon>
        <taxon>Pseudomonadati</taxon>
        <taxon>Pseudomonadota</taxon>
        <taxon>Gammaproteobacteria</taxon>
        <taxon>Enterobacterales</taxon>
        <taxon>Enterobacteriaceae</taxon>
        <taxon>Escherichia</taxon>
    </lineage>
</organism>
<dbReference type="InterPro" id="IPR003141">
    <property type="entry name" value="Pol/His_phosphatase_N"/>
</dbReference>
<accession>A0A8T5YQ08</accession>
<reference evidence="3 4" key="1">
    <citation type="submission" date="2019-12" db="EMBL/GenBank/DDBJ databases">
        <title>Enteriobacteria Tanzani isolates_10432.</title>
        <authorList>
            <person name="Subbiah M."/>
            <person name="Call D."/>
        </authorList>
    </citation>
    <scope>NUCLEOTIDE SEQUENCE [LARGE SCALE GENOMIC DNA]</scope>
    <source>
        <strain evidence="3 4">10432wG8</strain>
    </source>
</reference>
<dbReference type="InterPro" id="IPR004805">
    <property type="entry name" value="DnaE2/DnaE/PolC"/>
</dbReference>
<evidence type="ECO:0000256" key="1">
    <source>
        <dbReference type="ARBA" id="ARBA00019114"/>
    </source>
</evidence>
<dbReference type="GO" id="GO:0006260">
    <property type="term" value="P:DNA replication"/>
    <property type="evidence" value="ECO:0007669"/>
    <property type="project" value="InterPro"/>
</dbReference>
<evidence type="ECO:0000259" key="2">
    <source>
        <dbReference type="SMART" id="SM00481"/>
    </source>
</evidence>
<dbReference type="GO" id="GO:0008408">
    <property type="term" value="F:3'-5' exonuclease activity"/>
    <property type="evidence" value="ECO:0007669"/>
    <property type="project" value="InterPro"/>
</dbReference>
<evidence type="ECO:0000313" key="4">
    <source>
        <dbReference type="Proteomes" id="UP000462271"/>
    </source>
</evidence>
<dbReference type="SMART" id="SM00481">
    <property type="entry name" value="POLIIIAc"/>
    <property type="match status" value="1"/>
</dbReference>
<dbReference type="InterPro" id="IPR004013">
    <property type="entry name" value="PHP_dom"/>
</dbReference>
<dbReference type="Pfam" id="PF02811">
    <property type="entry name" value="PHP"/>
    <property type="match status" value="1"/>
</dbReference>
<dbReference type="Proteomes" id="UP000462271">
    <property type="component" value="Unassembled WGS sequence"/>
</dbReference>
<feature type="domain" description="Polymerase/histidinol phosphatase N-terminal" evidence="2">
    <location>
        <begin position="2"/>
        <end position="68"/>
    </location>
</feature>
<name>A0A8T5YQ08_ECOLX</name>
<gene>
    <name evidence="3" type="ORF">GQM21_31960</name>
</gene>
<feature type="non-terminal residue" evidence="3">
    <location>
        <position position="176"/>
    </location>
</feature>
<protein>
    <recommendedName>
        <fullName evidence="1">DNA polymerase III subunit alpha</fullName>
    </recommendedName>
</protein>
<dbReference type="PANTHER" id="PTHR32294:SF0">
    <property type="entry name" value="DNA POLYMERASE III SUBUNIT ALPHA"/>
    <property type="match status" value="1"/>
</dbReference>